<sequence>MRYRPFGRSGMALSTVGLRLSWDTFNKNRNTAAALMTAALENGINTFHFDTTDLELLKLAAEVFSVVDRKLLFIGCTAHGRTIDGPATSYELTPLRSRLKGAIKESGLMWLDMLAFERPINYVLPEDSRAFLRSLKEARMLRYACATVDVADMDEVIMSGDFNVIDTRFDLDTSWDKRNLMDKAVASDMSIIARDYYPDAYKKASDLMPSDGKKSWFFKKPENPLTGAGTYAFLHQTPDWTAEELCLSYALHQTAISCVLIEPKSVDQLELLAQVPERHMPSSVPAQIEMARFTEHGPKNRAKA</sequence>
<evidence type="ECO:0000313" key="2">
    <source>
        <dbReference type="Proteomes" id="UP000662572"/>
    </source>
</evidence>
<dbReference type="SUPFAM" id="SSF51430">
    <property type="entry name" value="NAD(P)-linked oxidoreductase"/>
    <property type="match status" value="1"/>
</dbReference>
<dbReference type="EMBL" id="BMZB01000005">
    <property type="protein sequence ID" value="GGZ42517.1"/>
    <property type="molecule type" value="Genomic_DNA"/>
</dbReference>
<dbReference type="Proteomes" id="UP000662572">
    <property type="component" value="Unassembled WGS sequence"/>
</dbReference>
<accession>A0A918QFI7</accession>
<comment type="caution">
    <text evidence="1">The sequence shown here is derived from an EMBL/GenBank/DDBJ whole genome shotgun (WGS) entry which is preliminary data.</text>
</comment>
<reference evidence="1" key="2">
    <citation type="submission" date="2020-09" db="EMBL/GenBank/DDBJ databases">
        <authorList>
            <person name="Sun Q."/>
            <person name="Kim S."/>
        </authorList>
    </citation>
    <scope>NUCLEOTIDE SEQUENCE</scope>
    <source>
        <strain evidence="1">KCTC 32296</strain>
    </source>
</reference>
<organism evidence="1 2">
    <name type="scientific">Asticcacaulis endophyticus</name>
    <dbReference type="NCBI Taxonomy" id="1395890"/>
    <lineage>
        <taxon>Bacteria</taxon>
        <taxon>Pseudomonadati</taxon>
        <taxon>Pseudomonadota</taxon>
        <taxon>Alphaproteobacteria</taxon>
        <taxon>Caulobacterales</taxon>
        <taxon>Caulobacteraceae</taxon>
        <taxon>Asticcacaulis</taxon>
    </lineage>
</organism>
<name>A0A918QFI7_9CAUL</name>
<protein>
    <recommendedName>
        <fullName evidence="3">Aldo/keto reductase</fullName>
    </recommendedName>
</protein>
<reference evidence="1" key="1">
    <citation type="journal article" date="2014" name="Int. J. Syst. Evol. Microbiol.">
        <title>Complete genome sequence of Corynebacterium casei LMG S-19264T (=DSM 44701T), isolated from a smear-ripened cheese.</title>
        <authorList>
            <consortium name="US DOE Joint Genome Institute (JGI-PGF)"/>
            <person name="Walter F."/>
            <person name="Albersmeier A."/>
            <person name="Kalinowski J."/>
            <person name="Ruckert C."/>
        </authorList>
    </citation>
    <scope>NUCLEOTIDE SEQUENCE</scope>
    <source>
        <strain evidence="1">KCTC 32296</strain>
    </source>
</reference>
<dbReference type="InterPro" id="IPR036812">
    <property type="entry name" value="NAD(P)_OxRdtase_dom_sf"/>
</dbReference>
<dbReference type="RefSeq" id="WP_189488389.1">
    <property type="nucleotide sequence ID" value="NZ_BMZB01000005.1"/>
</dbReference>
<keyword evidence="2" id="KW-1185">Reference proteome</keyword>
<gene>
    <name evidence="1" type="ORF">GCM10011273_31680</name>
</gene>
<proteinExistence type="predicted"/>
<evidence type="ECO:0008006" key="3">
    <source>
        <dbReference type="Google" id="ProtNLM"/>
    </source>
</evidence>
<evidence type="ECO:0000313" key="1">
    <source>
        <dbReference type="EMBL" id="GGZ42517.1"/>
    </source>
</evidence>
<dbReference type="Gene3D" id="3.20.20.100">
    <property type="entry name" value="NADP-dependent oxidoreductase domain"/>
    <property type="match status" value="1"/>
</dbReference>
<dbReference type="AlphaFoldDB" id="A0A918QFI7"/>